<keyword evidence="4 10" id="KW-0812">Transmembrane</keyword>
<evidence type="ECO:0000256" key="7">
    <source>
        <dbReference type="ARBA" id="ARBA00023010"/>
    </source>
</evidence>
<dbReference type="FunFam" id="1.10.3370.10:FF:000001">
    <property type="entry name" value="Preprotein translocase subunit SecY"/>
    <property type="match status" value="1"/>
</dbReference>
<evidence type="ECO:0000256" key="3">
    <source>
        <dbReference type="ARBA" id="ARBA00022448"/>
    </source>
</evidence>
<comment type="subcellular location">
    <subcellularLocation>
        <location evidence="10">Cell membrane</location>
        <topology evidence="10">Multi-pass membrane protein</topology>
    </subcellularLocation>
    <subcellularLocation>
        <location evidence="1">Membrane</location>
        <topology evidence="1">Multi-pass membrane protein</topology>
    </subcellularLocation>
</comment>
<gene>
    <name evidence="12" type="primary">secY_1</name>
    <name evidence="10" type="synonym">secY</name>
    <name evidence="12" type="ORF">NCTC5386_00093</name>
</gene>
<sequence length="434" mass="47549">MFLKILKDALKIKTVRQKILYTIFIILIFRIGTHITVPGVNAKSLEQLSELPFLNMLNLVSGNAMRNFSVFSMGVSPYITASIVVQLLQMDILPKFVEWGKQGEVGRRKLNQATRYISLGLAFIQSIGITAGFNSLSNVALVSTPNVKTYLLIGALLTTGSVIVTWLGEQITVKGFGNGVSMIIFAGIISSIPNAIATVYEDYFVNVKAGDIQSSYLAVGILIVAVLAIVFFTTFVQQAEYKIPIQYTKLVQGAPTSSYLPLKVNPAGVIPVIFASSITTIPSTLIPFFQNGRDIPWLTKLQDILNYQSPTGMIVYAFLIILFSFFYTFVQVNPEKTAENLQKNSSYIPSVRPGRETELYMSSLLKKLATLGSIFLAFISLVPIAAQQTLNLSSGIALGGTSLLILISTGIEGMKQLEGYLLKRKYVGFMNTAE</sequence>
<feature type="transmembrane region" description="Helical" evidence="10">
    <location>
        <begin position="368"/>
        <end position="386"/>
    </location>
</feature>
<dbReference type="EMBL" id="CABEHT010000001">
    <property type="protein sequence ID" value="VTS12301.1"/>
    <property type="molecule type" value="Genomic_DNA"/>
</dbReference>
<feature type="transmembrane region" description="Helical" evidence="10">
    <location>
        <begin position="267"/>
        <end position="289"/>
    </location>
</feature>
<keyword evidence="6 10" id="KW-1133">Transmembrane helix</keyword>
<evidence type="ECO:0000256" key="6">
    <source>
        <dbReference type="ARBA" id="ARBA00022989"/>
    </source>
</evidence>
<comment type="similarity">
    <text evidence="2 10 11">Belongs to the SecY/SEC61-alpha family.</text>
</comment>
<feature type="transmembrane region" description="Helical" evidence="10">
    <location>
        <begin position="175"/>
        <end position="196"/>
    </location>
</feature>
<keyword evidence="3 10" id="KW-0813">Transport</keyword>
<dbReference type="RefSeq" id="WP_077323328.1">
    <property type="nucleotide sequence ID" value="NZ_CABEHT010000001.1"/>
</dbReference>
<keyword evidence="5 10" id="KW-0653">Protein transport</keyword>
<evidence type="ECO:0000256" key="10">
    <source>
        <dbReference type="HAMAP-Rule" id="MF_01465"/>
    </source>
</evidence>
<feature type="transmembrane region" description="Helical" evidence="10">
    <location>
        <begin position="149"/>
        <end position="168"/>
    </location>
</feature>
<feature type="transmembrane region" description="Helical" evidence="10">
    <location>
        <begin position="392"/>
        <end position="414"/>
    </location>
</feature>
<evidence type="ECO:0000256" key="1">
    <source>
        <dbReference type="ARBA" id="ARBA00004141"/>
    </source>
</evidence>
<dbReference type="PANTHER" id="PTHR10906">
    <property type="entry name" value="SECY/SEC61-ALPHA FAMILY MEMBER"/>
    <property type="match status" value="1"/>
</dbReference>
<evidence type="ECO:0000313" key="13">
    <source>
        <dbReference type="Proteomes" id="UP000394068"/>
    </source>
</evidence>
<dbReference type="PIRSF" id="PIRSF004557">
    <property type="entry name" value="SecY"/>
    <property type="match status" value="1"/>
</dbReference>
<feature type="transmembrane region" description="Helical" evidence="10">
    <location>
        <begin position="68"/>
        <end position="88"/>
    </location>
</feature>
<dbReference type="InterPro" id="IPR002208">
    <property type="entry name" value="SecY/SEC61-alpha"/>
</dbReference>
<dbReference type="InterPro" id="IPR026593">
    <property type="entry name" value="SecY"/>
</dbReference>
<reference evidence="12 13" key="1">
    <citation type="submission" date="2019-05" db="EMBL/GenBank/DDBJ databases">
        <authorList>
            <consortium name="Pathogen Informatics"/>
        </authorList>
    </citation>
    <scope>NUCLEOTIDE SEQUENCE [LARGE SCALE GENOMIC DNA]</scope>
    <source>
        <strain evidence="12 13">NCTC5386</strain>
    </source>
</reference>
<keyword evidence="7 10" id="KW-0811">Translocation</keyword>
<evidence type="ECO:0000256" key="11">
    <source>
        <dbReference type="RuleBase" id="RU004349"/>
    </source>
</evidence>
<feature type="transmembrane region" description="Helical" evidence="10">
    <location>
        <begin position="309"/>
        <end position="330"/>
    </location>
</feature>
<dbReference type="InterPro" id="IPR023201">
    <property type="entry name" value="SecY_dom_sf"/>
</dbReference>
<dbReference type="GO" id="GO:0043952">
    <property type="term" value="P:protein transport by the Sec complex"/>
    <property type="evidence" value="ECO:0007669"/>
    <property type="project" value="UniProtKB-UniRule"/>
</dbReference>
<evidence type="ECO:0000256" key="4">
    <source>
        <dbReference type="ARBA" id="ARBA00022692"/>
    </source>
</evidence>
<protein>
    <recommendedName>
        <fullName evidence="9 10">Protein translocase subunit SecY</fullName>
    </recommendedName>
</protein>
<evidence type="ECO:0000256" key="2">
    <source>
        <dbReference type="ARBA" id="ARBA00005751"/>
    </source>
</evidence>
<proteinExistence type="inferred from homology"/>
<dbReference type="PROSITE" id="PS00755">
    <property type="entry name" value="SECY_1"/>
    <property type="match status" value="1"/>
</dbReference>
<organism evidence="12 13">
    <name type="scientific">Streptococcus pseudoporcinus</name>
    <dbReference type="NCBI Taxonomy" id="361101"/>
    <lineage>
        <taxon>Bacteria</taxon>
        <taxon>Bacillati</taxon>
        <taxon>Bacillota</taxon>
        <taxon>Bacilli</taxon>
        <taxon>Lactobacillales</taxon>
        <taxon>Streptococcaceae</taxon>
        <taxon>Streptococcus</taxon>
    </lineage>
</organism>
<dbReference type="PRINTS" id="PR00303">
    <property type="entry name" value="SECYTRNLCASE"/>
</dbReference>
<dbReference type="SUPFAM" id="SSF103491">
    <property type="entry name" value="Preprotein translocase SecY subunit"/>
    <property type="match status" value="1"/>
</dbReference>
<dbReference type="Proteomes" id="UP000394068">
    <property type="component" value="Unassembled WGS sequence"/>
</dbReference>
<accession>A0A4U9XJ59</accession>
<dbReference type="NCBIfam" id="TIGR00967">
    <property type="entry name" value="3a0501s007"/>
    <property type="match status" value="1"/>
</dbReference>
<dbReference type="InterPro" id="IPR030659">
    <property type="entry name" value="SecY_CS"/>
</dbReference>
<keyword evidence="10" id="KW-1003">Cell membrane</keyword>
<dbReference type="GO" id="GO:0006605">
    <property type="term" value="P:protein targeting"/>
    <property type="evidence" value="ECO:0007669"/>
    <property type="project" value="UniProtKB-UniRule"/>
</dbReference>
<dbReference type="AlphaFoldDB" id="A0A4U9XJ59"/>
<comment type="subunit">
    <text evidence="10">Component of the Sec protein translocase complex. Heterotrimer consisting of SecY, SecE and SecG subunits. The heterotrimers can form oligomers, although 1 heterotrimer is thought to be able to translocate proteins. Interacts with the ribosome. Interacts with SecDF, and other proteins may be involved. Interacts with SecA.</text>
</comment>
<keyword evidence="8 10" id="KW-0472">Membrane</keyword>
<dbReference type="GO" id="GO:0065002">
    <property type="term" value="P:intracellular protein transmembrane transport"/>
    <property type="evidence" value="ECO:0007669"/>
    <property type="project" value="UniProtKB-UniRule"/>
</dbReference>
<evidence type="ECO:0000256" key="8">
    <source>
        <dbReference type="ARBA" id="ARBA00023136"/>
    </source>
</evidence>
<dbReference type="Pfam" id="PF00344">
    <property type="entry name" value="SecY"/>
    <property type="match status" value="1"/>
</dbReference>
<feature type="transmembrane region" description="Helical" evidence="10">
    <location>
        <begin position="20"/>
        <end position="40"/>
    </location>
</feature>
<feature type="transmembrane region" description="Helical" evidence="10">
    <location>
        <begin position="116"/>
        <end position="137"/>
    </location>
</feature>
<dbReference type="HAMAP" id="MF_01465">
    <property type="entry name" value="SecY"/>
    <property type="match status" value="1"/>
</dbReference>
<name>A0A4U9XJ59_9STRE</name>
<evidence type="ECO:0000313" key="12">
    <source>
        <dbReference type="EMBL" id="VTS12301.1"/>
    </source>
</evidence>
<evidence type="ECO:0000256" key="5">
    <source>
        <dbReference type="ARBA" id="ARBA00022927"/>
    </source>
</evidence>
<feature type="transmembrane region" description="Helical" evidence="10">
    <location>
        <begin position="216"/>
        <end position="236"/>
    </location>
</feature>
<comment type="function">
    <text evidence="10">The central subunit of the protein translocation channel SecYEG. Consists of two halves formed by TMs 1-5 and 6-10. These two domains form a lateral gate at the front which open onto the bilayer between TMs 2 and 7, and are clamped together by SecE at the back. The channel is closed by both a pore ring composed of hydrophobic SecY resides and a short helix (helix 2A) on the extracellular side of the membrane which forms a plug. The plug probably moves laterally to allow the channel to open. The ring and the pore may move independently.</text>
</comment>
<dbReference type="Gene3D" id="1.10.3370.10">
    <property type="entry name" value="SecY subunit domain"/>
    <property type="match status" value="1"/>
</dbReference>
<dbReference type="GO" id="GO:0005886">
    <property type="term" value="C:plasma membrane"/>
    <property type="evidence" value="ECO:0007669"/>
    <property type="project" value="UniProtKB-SubCell"/>
</dbReference>
<evidence type="ECO:0000256" key="9">
    <source>
        <dbReference type="ARBA" id="ARBA00039733"/>
    </source>
</evidence>